<evidence type="ECO:0000313" key="2">
    <source>
        <dbReference type="Proteomes" id="UP001159427"/>
    </source>
</evidence>
<protein>
    <submittedName>
        <fullName evidence="1">Uncharacterized protein</fullName>
    </submittedName>
</protein>
<sequence length="149" mass="16797">MPWKRSTYIAFTPVVENAQTHLKLKGLELKARKKQQKGKGRKLISSNTHGSLTEKLHSVTKQACGGWYTVKGNRSSAFCAVFITPKTIICELERRNSSLANKYKVAHEVADKVTYNAFLSSYWLGKEEVANEKLLSLIELEKHVGVTEM</sequence>
<dbReference type="Proteomes" id="UP001159427">
    <property type="component" value="Unassembled WGS sequence"/>
</dbReference>
<reference evidence="1 2" key="1">
    <citation type="submission" date="2022-05" db="EMBL/GenBank/DDBJ databases">
        <authorList>
            <consortium name="Genoscope - CEA"/>
            <person name="William W."/>
        </authorList>
    </citation>
    <scope>NUCLEOTIDE SEQUENCE [LARGE SCALE GENOMIC DNA]</scope>
</reference>
<name>A0ABN8LQI0_9CNID</name>
<accession>A0ABN8LQI0</accession>
<organism evidence="1 2">
    <name type="scientific">Porites evermanni</name>
    <dbReference type="NCBI Taxonomy" id="104178"/>
    <lineage>
        <taxon>Eukaryota</taxon>
        <taxon>Metazoa</taxon>
        <taxon>Cnidaria</taxon>
        <taxon>Anthozoa</taxon>
        <taxon>Hexacorallia</taxon>
        <taxon>Scleractinia</taxon>
        <taxon>Fungiina</taxon>
        <taxon>Poritidae</taxon>
        <taxon>Porites</taxon>
    </lineage>
</organism>
<comment type="caution">
    <text evidence="1">The sequence shown here is derived from an EMBL/GenBank/DDBJ whole genome shotgun (WGS) entry which is preliminary data.</text>
</comment>
<keyword evidence="2" id="KW-1185">Reference proteome</keyword>
<dbReference type="EMBL" id="CALNXI010000116">
    <property type="protein sequence ID" value="CAH3019466.1"/>
    <property type="molecule type" value="Genomic_DNA"/>
</dbReference>
<proteinExistence type="predicted"/>
<gene>
    <name evidence="1" type="ORF">PEVE_00002690</name>
</gene>
<evidence type="ECO:0000313" key="1">
    <source>
        <dbReference type="EMBL" id="CAH3019466.1"/>
    </source>
</evidence>